<organism evidence="1">
    <name type="scientific">marine metagenome</name>
    <dbReference type="NCBI Taxonomy" id="408172"/>
    <lineage>
        <taxon>unclassified sequences</taxon>
        <taxon>metagenomes</taxon>
        <taxon>ecological metagenomes</taxon>
    </lineage>
</organism>
<gene>
    <name evidence="1" type="ORF">METZ01_LOCUS34628</name>
</gene>
<reference evidence="1" key="1">
    <citation type="submission" date="2018-05" db="EMBL/GenBank/DDBJ databases">
        <authorList>
            <person name="Lanie J.A."/>
            <person name="Ng W.-L."/>
            <person name="Kazmierczak K.M."/>
            <person name="Andrzejewski T.M."/>
            <person name="Davidsen T.M."/>
            <person name="Wayne K.J."/>
            <person name="Tettelin H."/>
            <person name="Glass J.I."/>
            <person name="Rusch D."/>
            <person name="Podicherti R."/>
            <person name="Tsui H.-C.T."/>
            <person name="Winkler M.E."/>
        </authorList>
    </citation>
    <scope>NUCLEOTIDE SEQUENCE</scope>
</reference>
<sequence>MKIRTQMPKLSLANIFLVVCSTLIPVMTGAQQIDLSQQTWSAEIIRDHGQPVIPLFDGWYPNEDGTRTMCFSYFNMNREEAVDIHLGKDNHLSDDRFKALVPTHFDPLPPRYRHVFCAFTVTVPEDFGQDERITWTLTSNGQTLSVPGKLLAPYVLDEPASDGRGNLAPLVKLSPNGQNIRGRTGIHTPQPIAATVGETLALTAWIEHPNEEVWVGWSHHSGPGKVQFDQKEHQVKTLIGSTQVQATFNDPGEYVVRMQTIDNIAAFEFYCCHTNAYFHINVSN</sequence>
<dbReference type="EMBL" id="UINC01001482">
    <property type="protein sequence ID" value="SUZ81774.1"/>
    <property type="molecule type" value="Genomic_DNA"/>
</dbReference>
<accession>A0A381QS31</accession>
<dbReference type="AlphaFoldDB" id="A0A381QS31"/>
<evidence type="ECO:0000313" key="1">
    <source>
        <dbReference type="EMBL" id="SUZ81774.1"/>
    </source>
</evidence>
<protein>
    <submittedName>
        <fullName evidence="1">Uncharacterized protein</fullName>
    </submittedName>
</protein>
<proteinExistence type="predicted"/>
<name>A0A381QS31_9ZZZZ</name>